<dbReference type="InterPro" id="IPR012341">
    <property type="entry name" value="6hp_glycosidase-like_sf"/>
</dbReference>
<dbReference type="RefSeq" id="WP_072345824.1">
    <property type="nucleotide sequence ID" value="NZ_FPKU01000003.1"/>
</dbReference>
<dbReference type="Proteomes" id="UP000183447">
    <property type="component" value="Unassembled WGS sequence"/>
</dbReference>
<dbReference type="OrthoDB" id="7800341at2"/>
<protein>
    <recommendedName>
        <fullName evidence="3">N-acylglucosamine 2-epimerase</fullName>
    </recommendedName>
</protein>
<dbReference type="GO" id="GO:0005975">
    <property type="term" value="P:carbohydrate metabolic process"/>
    <property type="evidence" value="ECO:0007669"/>
    <property type="project" value="InterPro"/>
</dbReference>
<proteinExistence type="predicted"/>
<reference evidence="1 2" key="1">
    <citation type="submission" date="2016-11" db="EMBL/GenBank/DDBJ databases">
        <authorList>
            <person name="Jaros S."/>
            <person name="Januszkiewicz K."/>
            <person name="Wedrychowicz H."/>
        </authorList>
    </citation>
    <scope>NUCLEOTIDE SEQUENCE [LARGE SCALE GENOMIC DNA]</scope>
    <source>
        <strain evidence="1 2">ATCC 23634</strain>
    </source>
</reference>
<evidence type="ECO:0008006" key="3">
    <source>
        <dbReference type="Google" id="ProtNLM"/>
    </source>
</evidence>
<name>A0A1K2I1Y3_9HYPH</name>
<dbReference type="InterPro" id="IPR008928">
    <property type="entry name" value="6-hairpin_glycosidase_sf"/>
</dbReference>
<organism evidence="1 2">
    <name type="scientific">Devosia enhydra</name>
    <dbReference type="NCBI Taxonomy" id="665118"/>
    <lineage>
        <taxon>Bacteria</taxon>
        <taxon>Pseudomonadati</taxon>
        <taxon>Pseudomonadota</taxon>
        <taxon>Alphaproteobacteria</taxon>
        <taxon>Hyphomicrobiales</taxon>
        <taxon>Devosiaceae</taxon>
        <taxon>Devosia</taxon>
    </lineage>
</organism>
<dbReference type="STRING" id="665118.SAMN02983003_3516"/>
<keyword evidence="2" id="KW-1185">Reference proteome</keyword>
<evidence type="ECO:0000313" key="2">
    <source>
        <dbReference type="Proteomes" id="UP000183447"/>
    </source>
</evidence>
<dbReference type="SUPFAM" id="SSF48208">
    <property type="entry name" value="Six-hairpin glycosidases"/>
    <property type="match status" value="1"/>
</dbReference>
<dbReference type="AlphaFoldDB" id="A0A1K2I1Y3"/>
<dbReference type="EMBL" id="FPKU01000003">
    <property type="protein sequence ID" value="SFZ86336.1"/>
    <property type="molecule type" value="Genomic_DNA"/>
</dbReference>
<evidence type="ECO:0000313" key="1">
    <source>
        <dbReference type="EMBL" id="SFZ86336.1"/>
    </source>
</evidence>
<accession>A0A1K2I1Y3</accession>
<sequence>MSDTLDFLAEARAAYVAANAATLRWMLDRPALHGVYLNTKMNSVTLKDYTAADGWRGPDILYGWIQGRGLEALVTHAAFFETEDPALAQRLDAAAQPLFEALADLHDRHGGAFFTYDVGLEPVYRGSDGTALPQAKGTEFFTYSDAFVLKGLIAAASRYAPERRAPWLARLADLIAAIEDKRFIMDEQQLLSAEAAHRQHPEYGPRMILMGAASLLRRLGLEAEARFGDRFIAHVLDRHWDGHGPRATDLIRDFEGGSTSNVGHAIEFVGFAMEYLPRGAEAGLSGPLERALIASFNAGFDPPGLRLTVSLSGEKLSPNCPWWSLPETTRAAGLMHARTGSPDTLRIWKTAHEAFFAHYWRGNPPVAYQTRTAEGPLDFVPATPDLDPGYHTGLSFLGAIEAIDAIMGKH</sequence>
<gene>
    <name evidence="1" type="ORF">SAMN02983003_3516</name>
</gene>
<dbReference type="Gene3D" id="1.50.10.10">
    <property type="match status" value="1"/>
</dbReference>